<dbReference type="Pfam" id="PF03221">
    <property type="entry name" value="HTH_Tnp_Tc5"/>
    <property type="match status" value="1"/>
</dbReference>
<dbReference type="SMART" id="SM00674">
    <property type="entry name" value="CENPB"/>
    <property type="match status" value="1"/>
</dbReference>
<accession>A0A4Y2AGY4</accession>
<dbReference type="PANTHER" id="PTHR19303">
    <property type="entry name" value="TRANSPOSON"/>
    <property type="match status" value="1"/>
</dbReference>
<comment type="subcellular location">
    <subcellularLocation>
        <location evidence="1">Nucleus</location>
    </subcellularLocation>
</comment>
<dbReference type="Gene3D" id="1.10.10.60">
    <property type="entry name" value="Homeodomain-like"/>
    <property type="match status" value="1"/>
</dbReference>
<dbReference type="GO" id="GO:0005634">
    <property type="term" value="C:nucleus"/>
    <property type="evidence" value="ECO:0007669"/>
    <property type="project" value="UniProtKB-SubCell"/>
</dbReference>
<keyword evidence="5" id="KW-1185">Reference proteome</keyword>
<protein>
    <recommendedName>
        <fullName evidence="3">HTH CENPB-type domain-containing protein</fullName>
    </recommendedName>
</protein>
<evidence type="ECO:0000256" key="1">
    <source>
        <dbReference type="ARBA" id="ARBA00004123"/>
    </source>
</evidence>
<dbReference type="GO" id="GO:0003677">
    <property type="term" value="F:DNA binding"/>
    <property type="evidence" value="ECO:0007669"/>
    <property type="project" value="UniProtKB-KW"/>
</dbReference>
<proteinExistence type="predicted"/>
<evidence type="ECO:0000313" key="4">
    <source>
        <dbReference type="EMBL" id="GBL79073.1"/>
    </source>
</evidence>
<dbReference type="PANTHER" id="PTHR19303:SF16">
    <property type="entry name" value="JERKY PROTEIN HOMOLOG-LIKE"/>
    <property type="match status" value="1"/>
</dbReference>
<evidence type="ECO:0000256" key="2">
    <source>
        <dbReference type="ARBA" id="ARBA00023125"/>
    </source>
</evidence>
<dbReference type="InterPro" id="IPR050863">
    <property type="entry name" value="CenT-Element_Derived"/>
</dbReference>
<dbReference type="OrthoDB" id="125347at2759"/>
<sequence length="170" mass="19965">MLSKRSITGKNDDSSKKRKHNSLTIFLKKWNCCGSFTLEFWWPIFVQNKYYSSSINVPLAMDKRKTVHKATNEKLVMIEWVRQRCSEKVPLTGGIKMAQVKLYHEDMRIETPCKYSSGWLEKFKKRHGIRQLRICREKAATDIEAAEHFVDISEHGLLLLYKVKKKTTIN</sequence>
<reference evidence="4 5" key="1">
    <citation type="journal article" date="2019" name="Sci. Rep.">
        <title>Orb-weaving spider Araneus ventricosus genome elucidates the spidroin gene catalogue.</title>
        <authorList>
            <person name="Kono N."/>
            <person name="Nakamura H."/>
            <person name="Ohtoshi R."/>
            <person name="Moran D.A.P."/>
            <person name="Shinohara A."/>
            <person name="Yoshida Y."/>
            <person name="Fujiwara M."/>
            <person name="Mori M."/>
            <person name="Tomita M."/>
            <person name="Arakawa K."/>
        </authorList>
    </citation>
    <scope>NUCLEOTIDE SEQUENCE [LARGE SCALE GENOMIC DNA]</scope>
</reference>
<comment type="caution">
    <text evidence="4">The sequence shown here is derived from an EMBL/GenBank/DDBJ whole genome shotgun (WGS) entry which is preliminary data.</text>
</comment>
<gene>
    <name evidence="4" type="ORF">AVEN_49014_1</name>
</gene>
<name>A0A4Y2AGY4_ARAVE</name>
<evidence type="ECO:0000259" key="3">
    <source>
        <dbReference type="PROSITE" id="PS51253"/>
    </source>
</evidence>
<dbReference type="InterPro" id="IPR009057">
    <property type="entry name" value="Homeodomain-like_sf"/>
</dbReference>
<dbReference type="AlphaFoldDB" id="A0A4Y2AGY4"/>
<dbReference type="SUPFAM" id="SSF46689">
    <property type="entry name" value="Homeodomain-like"/>
    <property type="match status" value="1"/>
</dbReference>
<evidence type="ECO:0000313" key="5">
    <source>
        <dbReference type="Proteomes" id="UP000499080"/>
    </source>
</evidence>
<dbReference type="PROSITE" id="PS51253">
    <property type="entry name" value="HTH_CENPB"/>
    <property type="match status" value="1"/>
</dbReference>
<feature type="domain" description="HTH CENPB-type" evidence="3">
    <location>
        <begin position="61"/>
        <end position="133"/>
    </location>
</feature>
<dbReference type="EMBL" id="BGPR01000017">
    <property type="protein sequence ID" value="GBL79073.1"/>
    <property type="molecule type" value="Genomic_DNA"/>
</dbReference>
<organism evidence="4 5">
    <name type="scientific">Araneus ventricosus</name>
    <name type="common">Orbweaver spider</name>
    <name type="synonym">Epeira ventricosa</name>
    <dbReference type="NCBI Taxonomy" id="182803"/>
    <lineage>
        <taxon>Eukaryota</taxon>
        <taxon>Metazoa</taxon>
        <taxon>Ecdysozoa</taxon>
        <taxon>Arthropoda</taxon>
        <taxon>Chelicerata</taxon>
        <taxon>Arachnida</taxon>
        <taxon>Araneae</taxon>
        <taxon>Araneomorphae</taxon>
        <taxon>Entelegynae</taxon>
        <taxon>Araneoidea</taxon>
        <taxon>Araneidae</taxon>
        <taxon>Araneus</taxon>
    </lineage>
</organism>
<dbReference type="Proteomes" id="UP000499080">
    <property type="component" value="Unassembled WGS sequence"/>
</dbReference>
<dbReference type="InterPro" id="IPR006600">
    <property type="entry name" value="HTH_CenpB_DNA-bd_dom"/>
</dbReference>
<keyword evidence="2" id="KW-0238">DNA-binding</keyword>